<protein>
    <submittedName>
        <fullName evidence="17">Formamidopyrimidine-DNA glycosylase</fullName>
    </submittedName>
</protein>
<dbReference type="GO" id="GO:0034039">
    <property type="term" value="F:8-oxo-7,8-dihydroguanine DNA N-glycosylase activity"/>
    <property type="evidence" value="ECO:0007669"/>
    <property type="project" value="TreeGrafter"/>
</dbReference>
<keyword evidence="8" id="KW-0862">Zinc</keyword>
<evidence type="ECO:0000256" key="12">
    <source>
        <dbReference type="ARBA" id="ARBA00023268"/>
    </source>
</evidence>
<feature type="domain" description="Formamidopyrimidine-DNA glycosylase catalytic" evidence="16">
    <location>
        <begin position="2"/>
        <end position="115"/>
    </location>
</feature>
<evidence type="ECO:0000256" key="8">
    <source>
        <dbReference type="ARBA" id="ARBA00022833"/>
    </source>
</evidence>
<evidence type="ECO:0000256" key="4">
    <source>
        <dbReference type="ARBA" id="ARBA00022723"/>
    </source>
</evidence>
<dbReference type="PROSITE" id="PS51066">
    <property type="entry name" value="ZF_FPG_2"/>
    <property type="match status" value="1"/>
</dbReference>
<sequence length="292" mass="31573">MPEMPEVQGLAQFLAGKLMPDDGAPPARVRDVQLGSFAVLKTAGVPLSALSGMAFTEVGRRGKFLILSLEDLHLVLHLARAGWLRWSDSMPDTLLRPGKSPIALRLRCTEPAGYGFDLTEAGTRKSAAVYLVREVSEVPGMSRLGPEALTVDQDQFIAMLQGHRSQVKGILRDQSFIAGIGNAYSDEILHAARLSPFALASTLDDEQLIRLHTAMHSVLEAAIAAAAGKPAKELKDSKRREMKVHGRAGEPCPVCGDTVREVSFADSALQYCPTCQTGGKQLADRRTSKFLK</sequence>
<name>A0A1G8FPQ1_9MICC</name>
<dbReference type="PROSITE" id="PS51068">
    <property type="entry name" value="FPG_CAT"/>
    <property type="match status" value="1"/>
</dbReference>
<proteinExistence type="inferred from homology"/>
<evidence type="ECO:0000313" key="17">
    <source>
        <dbReference type="EMBL" id="SDH84121.1"/>
    </source>
</evidence>
<evidence type="ECO:0000313" key="18">
    <source>
        <dbReference type="Proteomes" id="UP000199258"/>
    </source>
</evidence>
<comment type="cofactor">
    <cofactor evidence="2">
        <name>Zn(2+)</name>
        <dbReference type="ChEBI" id="CHEBI:29105"/>
    </cofactor>
</comment>
<evidence type="ECO:0000256" key="13">
    <source>
        <dbReference type="ARBA" id="ARBA00023295"/>
    </source>
</evidence>
<dbReference type="EMBL" id="FNDT01000003">
    <property type="protein sequence ID" value="SDH84121.1"/>
    <property type="molecule type" value="Genomic_DNA"/>
</dbReference>
<keyword evidence="13" id="KW-0326">Glycosidase</keyword>
<feature type="domain" description="FPG-type" evidence="15">
    <location>
        <begin position="243"/>
        <end position="277"/>
    </location>
</feature>
<dbReference type="OrthoDB" id="9800855at2"/>
<dbReference type="Gene3D" id="1.10.8.50">
    <property type="match status" value="1"/>
</dbReference>
<keyword evidence="12" id="KW-0511">Multifunctional enzyme</keyword>
<dbReference type="InterPro" id="IPR012319">
    <property type="entry name" value="FPG_cat"/>
</dbReference>
<evidence type="ECO:0000256" key="2">
    <source>
        <dbReference type="ARBA" id="ARBA00001947"/>
    </source>
</evidence>
<keyword evidence="4" id="KW-0479">Metal-binding</keyword>
<evidence type="ECO:0000256" key="11">
    <source>
        <dbReference type="ARBA" id="ARBA00023239"/>
    </source>
</evidence>
<dbReference type="GO" id="GO:0006284">
    <property type="term" value="P:base-excision repair"/>
    <property type="evidence" value="ECO:0007669"/>
    <property type="project" value="InterPro"/>
</dbReference>
<reference evidence="17 18" key="1">
    <citation type="submission" date="2016-10" db="EMBL/GenBank/DDBJ databases">
        <authorList>
            <person name="de Groot N.N."/>
        </authorList>
    </citation>
    <scope>NUCLEOTIDE SEQUENCE [LARGE SCALE GENOMIC DNA]</scope>
    <source>
        <strain evidence="17 18">NP_1H</strain>
    </source>
</reference>
<dbReference type="CDD" id="cd08973">
    <property type="entry name" value="BaFpgNei_N_1"/>
    <property type="match status" value="1"/>
</dbReference>
<evidence type="ECO:0000256" key="14">
    <source>
        <dbReference type="PROSITE-ProRule" id="PRU00391"/>
    </source>
</evidence>
<evidence type="ECO:0000256" key="10">
    <source>
        <dbReference type="ARBA" id="ARBA00023204"/>
    </source>
</evidence>
<evidence type="ECO:0000256" key="9">
    <source>
        <dbReference type="ARBA" id="ARBA00023125"/>
    </source>
</evidence>
<dbReference type="GO" id="GO:0003684">
    <property type="term" value="F:damaged DNA binding"/>
    <property type="evidence" value="ECO:0007669"/>
    <property type="project" value="InterPro"/>
</dbReference>
<keyword evidence="18" id="KW-1185">Reference proteome</keyword>
<dbReference type="SMART" id="SM01232">
    <property type="entry name" value="H2TH"/>
    <property type="match status" value="1"/>
</dbReference>
<evidence type="ECO:0000256" key="5">
    <source>
        <dbReference type="ARBA" id="ARBA00022763"/>
    </source>
</evidence>
<dbReference type="SUPFAM" id="SSF57716">
    <property type="entry name" value="Glucocorticoid receptor-like (DNA-binding domain)"/>
    <property type="match status" value="1"/>
</dbReference>
<dbReference type="SMART" id="SM00898">
    <property type="entry name" value="Fapy_DNA_glyco"/>
    <property type="match status" value="1"/>
</dbReference>
<dbReference type="GO" id="GO:0008270">
    <property type="term" value="F:zinc ion binding"/>
    <property type="evidence" value="ECO:0007669"/>
    <property type="project" value="UniProtKB-KW"/>
</dbReference>
<keyword evidence="7" id="KW-0378">Hydrolase</keyword>
<dbReference type="GO" id="GO:0003906">
    <property type="term" value="F:DNA-(apurinic or apyrimidinic site) endonuclease activity"/>
    <property type="evidence" value="ECO:0007669"/>
    <property type="project" value="InterPro"/>
</dbReference>
<dbReference type="InterPro" id="IPR000214">
    <property type="entry name" value="Znf_DNA_glyclase/AP_lyase"/>
</dbReference>
<dbReference type="GO" id="GO:0016829">
    <property type="term" value="F:lyase activity"/>
    <property type="evidence" value="ECO:0007669"/>
    <property type="project" value="UniProtKB-KW"/>
</dbReference>
<dbReference type="Gene3D" id="3.20.190.10">
    <property type="entry name" value="MutM-like, N-terminal"/>
    <property type="match status" value="1"/>
</dbReference>
<dbReference type="Pfam" id="PF06831">
    <property type="entry name" value="H2TH"/>
    <property type="match status" value="1"/>
</dbReference>
<evidence type="ECO:0000259" key="16">
    <source>
        <dbReference type="PROSITE" id="PS51068"/>
    </source>
</evidence>
<dbReference type="SUPFAM" id="SSF81624">
    <property type="entry name" value="N-terminal domain of MutM-like DNA repair proteins"/>
    <property type="match status" value="1"/>
</dbReference>
<accession>A0A1G8FPQ1</accession>
<organism evidence="17 18">
    <name type="scientific">Arthrobacter subterraneus</name>
    <dbReference type="NCBI Taxonomy" id="335973"/>
    <lineage>
        <taxon>Bacteria</taxon>
        <taxon>Bacillati</taxon>
        <taxon>Actinomycetota</taxon>
        <taxon>Actinomycetes</taxon>
        <taxon>Micrococcales</taxon>
        <taxon>Micrococcaceae</taxon>
        <taxon>Arthrobacter</taxon>
    </lineage>
</organism>
<dbReference type="PANTHER" id="PTHR22993">
    <property type="entry name" value="FORMAMIDOPYRIMIDINE-DNA GLYCOSYLASE"/>
    <property type="match status" value="1"/>
</dbReference>
<dbReference type="PANTHER" id="PTHR22993:SF9">
    <property type="entry name" value="FORMAMIDOPYRIMIDINE-DNA GLYCOSYLASE"/>
    <property type="match status" value="1"/>
</dbReference>
<comment type="catalytic activity">
    <reaction evidence="1">
        <text>Hydrolysis of DNA containing ring-opened 7-methylguanine residues, releasing 2,6-diamino-4-hydroxy-5-(N-methyl)formamidopyrimidine.</text>
        <dbReference type="EC" id="3.2.2.23"/>
    </reaction>
</comment>
<evidence type="ECO:0000256" key="1">
    <source>
        <dbReference type="ARBA" id="ARBA00001668"/>
    </source>
</evidence>
<evidence type="ECO:0000256" key="7">
    <source>
        <dbReference type="ARBA" id="ARBA00022801"/>
    </source>
</evidence>
<dbReference type="AlphaFoldDB" id="A0A1G8FPQ1"/>
<evidence type="ECO:0000256" key="6">
    <source>
        <dbReference type="ARBA" id="ARBA00022771"/>
    </source>
</evidence>
<dbReference type="InterPro" id="IPR010979">
    <property type="entry name" value="Ribosomal_uS13-like_H2TH"/>
</dbReference>
<keyword evidence="9" id="KW-0238">DNA-binding</keyword>
<keyword evidence="5" id="KW-0227">DNA damage</keyword>
<comment type="similarity">
    <text evidence="3">Belongs to the FPG family.</text>
</comment>
<dbReference type="Pfam" id="PF01149">
    <property type="entry name" value="Fapy_DNA_glyco"/>
    <property type="match status" value="1"/>
</dbReference>
<keyword evidence="10" id="KW-0234">DNA repair</keyword>
<evidence type="ECO:0000256" key="3">
    <source>
        <dbReference type="ARBA" id="ARBA00009409"/>
    </source>
</evidence>
<dbReference type="InterPro" id="IPR035937">
    <property type="entry name" value="FPG_N"/>
</dbReference>
<dbReference type="InterPro" id="IPR010663">
    <property type="entry name" value="Znf_FPG/IleRS"/>
</dbReference>
<keyword evidence="6 14" id="KW-0863">Zinc-finger</keyword>
<dbReference type="SUPFAM" id="SSF46946">
    <property type="entry name" value="S13-like H2TH domain"/>
    <property type="match status" value="1"/>
</dbReference>
<evidence type="ECO:0000259" key="15">
    <source>
        <dbReference type="PROSITE" id="PS51066"/>
    </source>
</evidence>
<gene>
    <name evidence="17" type="ORF">SAMN04488693_103147</name>
</gene>
<dbReference type="RefSeq" id="WP_026545846.1">
    <property type="nucleotide sequence ID" value="NZ_FNDT01000003.1"/>
</dbReference>
<keyword evidence="11" id="KW-0456">Lyase</keyword>
<dbReference type="InterPro" id="IPR015886">
    <property type="entry name" value="H2TH_FPG"/>
</dbReference>
<dbReference type="Pfam" id="PF06827">
    <property type="entry name" value="zf-FPG_IleRS"/>
    <property type="match status" value="1"/>
</dbReference>
<dbReference type="STRING" id="335973.SAMN04488693_103147"/>
<dbReference type="Proteomes" id="UP000199258">
    <property type="component" value="Unassembled WGS sequence"/>
</dbReference>